<evidence type="ECO:0000256" key="1">
    <source>
        <dbReference type="SAM" id="SignalP"/>
    </source>
</evidence>
<evidence type="ECO:0000313" key="2">
    <source>
        <dbReference type="EMBL" id="CAH3175752.1"/>
    </source>
</evidence>
<reference evidence="3 4" key="1">
    <citation type="submission" date="2022-05" db="EMBL/GenBank/DDBJ databases">
        <authorList>
            <consortium name="Genoscope - CEA"/>
            <person name="William W."/>
        </authorList>
    </citation>
    <scope>NUCLEOTIDE SEQUENCE [LARGE SCALE GENOMIC DNA]</scope>
</reference>
<protein>
    <submittedName>
        <fullName evidence="3">Uncharacterized protein</fullName>
    </submittedName>
</protein>
<organism evidence="3 4">
    <name type="scientific">Porites evermanni</name>
    <dbReference type="NCBI Taxonomy" id="104178"/>
    <lineage>
        <taxon>Eukaryota</taxon>
        <taxon>Metazoa</taxon>
        <taxon>Cnidaria</taxon>
        <taxon>Anthozoa</taxon>
        <taxon>Hexacorallia</taxon>
        <taxon>Scleractinia</taxon>
        <taxon>Fungiina</taxon>
        <taxon>Poritidae</taxon>
        <taxon>Porites</taxon>
    </lineage>
</organism>
<feature type="chain" id="PRO_5045028813" evidence="1">
    <location>
        <begin position="26"/>
        <end position="82"/>
    </location>
</feature>
<keyword evidence="1" id="KW-0732">Signal</keyword>
<name>A0ABN8RAS9_9CNID</name>
<gene>
    <name evidence="2" type="ORF">PEVE_00010305</name>
    <name evidence="3" type="ORF">PEVE_00010307</name>
</gene>
<accession>A0ABN8RAS9</accession>
<comment type="caution">
    <text evidence="3">The sequence shown here is derived from an EMBL/GenBank/DDBJ whole genome shotgun (WGS) entry which is preliminary data.</text>
</comment>
<keyword evidence="4" id="KW-1185">Reference proteome</keyword>
<dbReference type="Proteomes" id="UP001159427">
    <property type="component" value="Unassembled WGS sequence"/>
</dbReference>
<proteinExistence type="predicted"/>
<dbReference type="EMBL" id="CALNXI010001723">
    <property type="protein sequence ID" value="CAH3175754.1"/>
    <property type="molecule type" value="Genomic_DNA"/>
</dbReference>
<feature type="signal peptide" evidence="1">
    <location>
        <begin position="1"/>
        <end position="25"/>
    </location>
</feature>
<dbReference type="EMBL" id="CALNXI010001723">
    <property type="protein sequence ID" value="CAH3175752.1"/>
    <property type="molecule type" value="Genomic_DNA"/>
</dbReference>
<evidence type="ECO:0000313" key="4">
    <source>
        <dbReference type="Proteomes" id="UP001159427"/>
    </source>
</evidence>
<sequence length="82" mass="9523">MNCSIRLFVIVVLLVHLTWLCQVETKPCRPGLMMCNRRKNGKRLFVPGQIEDQPVPKRRLTADDNVHLTNLIDEENKKILGR</sequence>
<evidence type="ECO:0000313" key="3">
    <source>
        <dbReference type="EMBL" id="CAH3175754.1"/>
    </source>
</evidence>